<feature type="transmembrane region" description="Helical" evidence="5">
    <location>
        <begin position="21"/>
        <end position="40"/>
    </location>
</feature>
<feature type="transmembrane region" description="Helical" evidence="5">
    <location>
        <begin position="82"/>
        <end position="103"/>
    </location>
</feature>
<evidence type="ECO:0008006" key="8">
    <source>
        <dbReference type="Google" id="ProtNLM"/>
    </source>
</evidence>
<keyword evidence="7" id="KW-1185">Reference proteome</keyword>
<dbReference type="EMBL" id="JABFUD020000021">
    <property type="protein sequence ID" value="KAI5063101.1"/>
    <property type="molecule type" value="Genomic_DNA"/>
</dbReference>
<evidence type="ECO:0000256" key="3">
    <source>
        <dbReference type="ARBA" id="ARBA00022989"/>
    </source>
</evidence>
<feature type="transmembrane region" description="Helical" evidence="5">
    <location>
        <begin position="473"/>
        <end position="495"/>
    </location>
</feature>
<dbReference type="OrthoDB" id="420606at2759"/>
<feature type="transmembrane region" description="Helical" evidence="5">
    <location>
        <begin position="261"/>
        <end position="282"/>
    </location>
</feature>
<feature type="transmembrane region" description="Helical" evidence="5">
    <location>
        <begin position="412"/>
        <end position="429"/>
    </location>
</feature>
<sequence>MPGMARGRHSSMASRWRRTELVFLLVYAAAFYFLVAQKSLKLAEDYSIGKNSGRLRGLRQERFWARLNDVSDSQWRSFRENLPLLALVMASFILINTTTRSLFSLQGKGTARMWLVSSLVFIFYLHGACSFLMLTIAFGNFLLVKVMAGSSCLPPILWLYNMVFLVSNRVYEGYSFSQIGNKFAFLDSHRGVQRWHISFNFVMLRMVSFGLDYHWACISRASTVDWEKHSKSCDICQSGAECYLKRQEKFLTLSSYSPEAYLSYLFFPPLYIAGPMISFNAFASQLEYPQTSFNKRDISLYGLRWIGCLLLMELLTHLFYFNSLAVSGVWQNLLPWEIFVVGYGVLNFMWLKFLLIWRFFRFWALVGGVEAVENMPHCINNCYDLEGFWKSWHASYNRWLVRYLYIPLGGQHWRILNIWIIFTFVAIWHDLEWKLLSWAWVTCLLMAPELVVKSLTRTTWVQRVHEAAFYRELCAIGGSFNITGLMTANLIGFVVGPERMQWLLHTLVERKNIPTSLAILFSFYIGTKLMFHVREIKMLRERNKQAD</sequence>
<dbReference type="Proteomes" id="UP000886520">
    <property type="component" value="Chromosome 21"/>
</dbReference>
<dbReference type="GO" id="GO:0016020">
    <property type="term" value="C:membrane"/>
    <property type="evidence" value="ECO:0007669"/>
    <property type="project" value="UniProtKB-SubCell"/>
</dbReference>
<feature type="transmembrane region" description="Helical" evidence="5">
    <location>
        <begin position="515"/>
        <end position="533"/>
    </location>
</feature>
<evidence type="ECO:0000313" key="6">
    <source>
        <dbReference type="EMBL" id="KAI5063101.1"/>
    </source>
</evidence>
<comment type="subcellular location">
    <subcellularLocation>
        <location evidence="1">Membrane</location>
        <topology evidence="1">Multi-pass membrane protein</topology>
    </subcellularLocation>
</comment>
<reference evidence="6" key="1">
    <citation type="submission" date="2021-01" db="EMBL/GenBank/DDBJ databases">
        <title>Adiantum capillus-veneris genome.</title>
        <authorList>
            <person name="Fang Y."/>
            <person name="Liao Q."/>
        </authorList>
    </citation>
    <scope>NUCLEOTIDE SEQUENCE</scope>
    <source>
        <strain evidence="6">H3</strain>
        <tissue evidence="6">Leaf</tissue>
    </source>
</reference>
<name>A0A9D4Z826_ADICA</name>
<dbReference type="InterPro" id="IPR051085">
    <property type="entry name" value="MB_O-acyltransferase"/>
</dbReference>
<evidence type="ECO:0000256" key="1">
    <source>
        <dbReference type="ARBA" id="ARBA00004141"/>
    </source>
</evidence>
<dbReference type="GO" id="GO:0019432">
    <property type="term" value="P:triglyceride biosynthetic process"/>
    <property type="evidence" value="ECO:0007669"/>
    <property type="project" value="UniProtKB-ARBA"/>
</dbReference>
<comment type="caution">
    <text evidence="6">The sequence shown here is derived from an EMBL/GenBank/DDBJ whole genome shotgun (WGS) entry which is preliminary data.</text>
</comment>
<evidence type="ECO:0000256" key="2">
    <source>
        <dbReference type="ARBA" id="ARBA00022692"/>
    </source>
</evidence>
<dbReference type="GO" id="GO:0005783">
    <property type="term" value="C:endoplasmic reticulum"/>
    <property type="evidence" value="ECO:0007669"/>
    <property type="project" value="TreeGrafter"/>
</dbReference>
<feature type="transmembrane region" description="Helical" evidence="5">
    <location>
        <begin position="303"/>
        <end position="321"/>
    </location>
</feature>
<proteinExistence type="predicted"/>
<keyword evidence="2 5" id="KW-0812">Transmembrane</keyword>
<dbReference type="InterPro" id="IPR004299">
    <property type="entry name" value="MBOAT_fam"/>
</dbReference>
<feature type="transmembrane region" description="Helical" evidence="5">
    <location>
        <begin position="435"/>
        <end position="452"/>
    </location>
</feature>
<feature type="transmembrane region" description="Helical" evidence="5">
    <location>
        <begin position="333"/>
        <end position="355"/>
    </location>
</feature>
<gene>
    <name evidence="6" type="ORF">GOP47_0021648</name>
</gene>
<dbReference type="PANTHER" id="PTHR13285">
    <property type="entry name" value="ACYLTRANSFERASE"/>
    <property type="match status" value="1"/>
</dbReference>
<organism evidence="6 7">
    <name type="scientific">Adiantum capillus-veneris</name>
    <name type="common">Maidenhair fern</name>
    <dbReference type="NCBI Taxonomy" id="13818"/>
    <lineage>
        <taxon>Eukaryota</taxon>
        <taxon>Viridiplantae</taxon>
        <taxon>Streptophyta</taxon>
        <taxon>Embryophyta</taxon>
        <taxon>Tracheophyta</taxon>
        <taxon>Polypodiopsida</taxon>
        <taxon>Polypodiidae</taxon>
        <taxon>Polypodiales</taxon>
        <taxon>Pteridineae</taxon>
        <taxon>Pteridaceae</taxon>
        <taxon>Vittarioideae</taxon>
        <taxon>Adiantum</taxon>
    </lineage>
</organism>
<keyword evidence="3 5" id="KW-1133">Transmembrane helix</keyword>
<dbReference type="AlphaFoldDB" id="A0A9D4Z826"/>
<feature type="transmembrane region" description="Helical" evidence="5">
    <location>
        <begin position="115"/>
        <end position="144"/>
    </location>
</feature>
<dbReference type="GO" id="GO:0016746">
    <property type="term" value="F:acyltransferase activity"/>
    <property type="evidence" value="ECO:0007669"/>
    <property type="project" value="TreeGrafter"/>
</dbReference>
<evidence type="ECO:0000313" key="7">
    <source>
        <dbReference type="Proteomes" id="UP000886520"/>
    </source>
</evidence>
<protein>
    <recommendedName>
        <fullName evidence="8">Membrane-bound O-acyltransferase C24H6.01c</fullName>
    </recommendedName>
</protein>
<evidence type="ECO:0000256" key="4">
    <source>
        <dbReference type="ARBA" id="ARBA00023136"/>
    </source>
</evidence>
<evidence type="ECO:0000256" key="5">
    <source>
        <dbReference type="SAM" id="Phobius"/>
    </source>
</evidence>
<dbReference type="Pfam" id="PF03062">
    <property type="entry name" value="MBOAT"/>
    <property type="match status" value="1"/>
</dbReference>
<accession>A0A9D4Z826</accession>
<keyword evidence="4 5" id="KW-0472">Membrane</keyword>
<dbReference type="PANTHER" id="PTHR13285:SF18">
    <property type="entry name" value="PROTEIN-CYSTEINE N-PALMITOYLTRANSFERASE RASP"/>
    <property type="match status" value="1"/>
</dbReference>